<evidence type="ECO:0000313" key="2">
    <source>
        <dbReference type="Proteomes" id="UP001222027"/>
    </source>
</evidence>
<dbReference type="Proteomes" id="UP001222027">
    <property type="component" value="Unassembled WGS sequence"/>
</dbReference>
<dbReference type="EMBL" id="JAQQAF010000005">
    <property type="protein sequence ID" value="KAJ8486141.1"/>
    <property type="molecule type" value="Genomic_DNA"/>
</dbReference>
<proteinExistence type="predicted"/>
<organism evidence="1 2">
    <name type="scientific">Ensete ventricosum</name>
    <name type="common">Abyssinian banana</name>
    <name type="synonym">Musa ensete</name>
    <dbReference type="NCBI Taxonomy" id="4639"/>
    <lineage>
        <taxon>Eukaryota</taxon>
        <taxon>Viridiplantae</taxon>
        <taxon>Streptophyta</taxon>
        <taxon>Embryophyta</taxon>
        <taxon>Tracheophyta</taxon>
        <taxon>Spermatophyta</taxon>
        <taxon>Magnoliopsida</taxon>
        <taxon>Liliopsida</taxon>
        <taxon>Zingiberales</taxon>
        <taxon>Musaceae</taxon>
        <taxon>Ensete</taxon>
    </lineage>
</organism>
<evidence type="ECO:0000313" key="1">
    <source>
        <dbReference type="EMBL" id="KAJ8486141.1"/>
    </source>
</evidence>
<comment type="caution">
    <text evidence="1">The sequence shown here is derived from an EMBL/GenBank/DDBJ whole genome shotgun (WGS) entry which is preliminary data.</text>
</comment>
<accession>A0AAV8PJ86</accession>
<gene>
    <name evidence="1" type="ORF">OPV22_018626</name>
</gene>
<dbReference type="AlphaFoldDB" id="A0AAV8PJ86"/>
<reference evidence="1 2" key="1">
    <citation type="submission" date="2022-12" db="EMBL/GenBank/DDBJ databases">
        <title>Chromosome-scale assembly of the Ensete ventricosum genome.</title>
        <authorList>
            <person name="Dussert Y."/>
            <person name="Stocks J."/>
            <person name="Wendawek A."/>
            <person name="Woldeyes F."/>
            <person name="Nichols R.A."/>
            <person name="Borrell J.S."/>
        </authorList>
    </citation>
    <scope>NUCLEOTIDE SEQUENCE [LARGE SCALE GENOMIC DNA]</scope>
    <source>
        <strain evidence="2">cv. Maze</strain>
        <tissue evidence="1">Seeds</tissue>
    </source>
</reference>
<name>A0AAV8PJ86_ENSVE</name>
<keyword evidence="2" id="KW-1185">Reference proteome</keyword>
<sequence>MATARGRSTFVPLFSFRRKKKNGISYCCFGREGAIYSSKVFFRWAKIDRYRRSPNGNQTLHEAQVPFRHRGRFRDSQCCCRVFSCGWIELLEKNIYCK</sequence>
<protein>
    <submittedName>
        <fullName evidence="1">Uncharacterized protein</fullName>
    </submittedName>
</protein>